<dbReference type="InterPro" id="IPR051604">
    <property type="entry name" value="Ergot_Alk_Oxidoreductase"/>
</dbReference>
<dbReference type="InterPro" id="IPR036291">
    <property type="entry name" value="NAD(P)-bd_dom_sf"/>
</dbReference>
<organism evidence="2 3">
    <name type="scientific">Rhodococcus jostii</name>
    <dbReference type="NCBI Taxonomy" id="132919"/>
    <lineage>
        <taxon>Bacteria</taxon>
        <taxon>Bacillati</taxon>
        <taxon>Actinomycetota</taxon>
        <taxon>Actinomycetes</taxon>
        <taxon>Mycobacteriales</taxon>
        <taxon>Nocardiaceae</taxon>
        <taxon>Rhodococcus</taxon>
    </lineage>
</organism>
<evidence type="ECO:0000313" key="2">
    <source>
        <dbReference type="EMBL" id="SED61317.1"/>
    </source>
</evidence>
<evidence type="ECO:0000313" key="3">
    <source>
        <dbReference type="Proteomes" id="UP000183407"/>
    </source>
</evidence>
<name>A0A1H5C453_RHOJO</name>
<evidence type="ECO:0000259" key="1">
    <source>
        <dbReference type="Pfam" id="PF05368"/>
    </source>
</evidence>
<dbReference type="Gene3D" id="3.90.25.10">
    <property type="entry name" value="UDP-galactose 4-epimerase, domain 1"/>
    <property type="match status" value="1"/>
</dbReference>
<feature type="domain" description="NmrA-like" evidence="1">
    <location>
        <begin position="24"/>
        <end position="264"/>
    </location>
</feature>
<dbReference type="SUPFAM" id="SSF51735">
    <property type="entry name" value="NAD(P)-binding Rossmann-fold domains"/>
    <property type="match status" value="1"/>
</dbReference>
<dbReference type="Gene3D" id="3.40.50.720">
    <property type="entry name" value="NAD(P)-binding Rossmann-like Domain"/>
    <property type="match status" value="1"/>
</dbReference>
<accession>A0A1H5C453</accession>
<proteinExistence type="predicted"/>
<dbReference type="EMBL" id="FNTL01000004">
    <property type="protein sequence ID" value="SED61317.1"/>
    <property type="molecule type" value="Genomic_DNA"/>
</dbReference>
<dbReference type="AlphaFoldDB" id="A0A1H5C453"/>
<dbReference type="PANTHER" id="PTHR43162:SF1">
    <property type="entry name" value="PRESTALK A DIFFERENTIATION PROTEIN A"/>
    <property type="match status" value="1"/>
</dbReference>
<dbReference type="Pfam" id="PF05368">
    <property type="entry name" value="NmrA"/>
    <property type="match status" value="1"/>
</dbReference>
<gene>
    <name evidence="2" type="ORF">SAMN04490220_4989</name>
</gene>
<dbReference type="PANTHER" id="PTHR43162">
    <property type="match status" value="1"/>
</dbReference>
<sequence>MRARAHIATHMPCRGRAGLSSVQDMTILVTGATGNIGRMLVDHLLARGATDVRALTNHPDKAQLPGSVMVVEGYLRRLDSLPAAFDGVDSLYLAPTPDTAPDALALAKQAGVRHVVDLSGPHDGHWGDVARAVEASGIEWTHLWPGEFMENAGILAPQIAAGDTVREPYPTAANAPIAMDDIAEVAAVALLEDGHVGASYELTGPETITRADLVRLLGAALGRNIEYRQVSLDEAVEVLSPAMGEYARWYLDGMASLVDAPQQSNRLVEQLTGRPATTFAQWAAAHAGEFR</sequence>
<reference evidence="3" key="1">
    <citation type="submission" date="2016-10" db="EMBL/GenBank/DDBJ databases">
        <authorList>
            <person name="Varghese N."/>
        </authorList>
    </citation>
    <scope>NUCLEOTIDE SEQUENCE [LARGE SCALE GENOMIC DNA]</scope>
    <source>
        <strain evidence="3">DSM 44719</strain>
    </source>
</reference>
<dbReference type="Proteomes" id="UP000183407">
    <property type="component" value="Unassembled WGS sequence"/>
</dbReference>
<protein>
    <submittedName>
        <fullName evidence="2">Uncharacterized conserved protein YbjT, contains NAD(P)-binding and DUF2867 domains</fullName>
    </submittedName>
</protein>
<dbReference type="InterPro" id="IPR008030">
    <property type="entry name" value="NmrA-like"/>
</dbReference>